<gene>
    <name evidence="1" type="ORF">V6N11_081574</name>
</gene>
<name>A0ABR1ZQD9_9ROSI</name>
<feature type="non-terminal residue" evidence="1">
    <location>
        <position position="1"/>
    </location>
</feature>
<dbReference type="Proteomes" id="UP001396334">
    <property type="component" value="Unassembled WGS sequence"/>
</dbReference>
<dbReference type="EMBL" id="JBBPBN010000725">
    <property type="protein sequence ID" value="KAK8482899.1"/>
    <property type="molecule type" value="Genomic_DNA"/>
</dbReference>
<evidence type="ECO:0000313" key="1">
    <source>
        <dbReference type="EMBL" id="KAK8482899.1"/>
    </source>
</evidence>
<accession>A0ABR1ZQD9</accession>
<evidence type="ECO:0000313" key="2">
    <source>
        <dbReference type="Proteomes" id="UP001396334"/>
    </source>
</evidence>
<comment type="caution">
    <text evidence="1">The sequence shown here is derived from an EMBL/GenBank/DDBJ whole genome shotgun (WGS) entry which is preliminary data.</text>
</comment>
<organism evidence="1 2">
    <name type="scientific">Hibiscus sabdariffa</name>
    <name type="common">roselle</name>
    <dbReference type="NCBI Taxonomy" id="183260"/>
    <lineage>
        <taxon>Eukaryota</taxon>
        <taxon>Viridiplantae</taxon>
        <taxon>Streptophyta</taxon>
        <taxon>Embryophyta</taxon>
        <taxon>Tracheophyta</taxon>
        <taxon>Spermatophyta</taxon>
        <taxon>Magnoliopsida</taxon>
        <taxon>eudicotyledons</taxon>
        <taxon>Gunneridae</taxon>
        <taxon>Pentapetalae</taxon>
        <taxon>rosids</taxon>
        <taxon>malvids</taxon>
        <taxon>Malvales</taxon>
        <taxon>Malvaceae</taxon>
        <taxon>Malvoideae</taxon>
        <taxon>Hibiscus</taxon>
    </lineage>
</organism>
<protein>
    <submittedName>
        <fullName evidence="1">Uncharacterized protein</fullName>
    </submittedName>
</protein>
<proteinExistence type="predicted"/>
<reference evidence="1 2" key="1">
    <citation type="journal article" date="2024" name="G3 (Bethesda)">
        <title>Genome assembly of Hibiscus sabdariffa L. provides insights into metabolisms of medicinal natural products.</title>
        <authorList>
            <person name="Kim T."/>
        </authorList>
    </citation>
    <scope>NUCLEOTIDE SEQUENCE [LARGE SCALE GENOMIC DNA]</scope>
    <source>
        <strain evidence="1">TK-2024</strain>
        <tissue evidence="1">Old leaves</tissue>
    </source>
</reference>
<keyword evidence="2" id="KW-1185">Reference proteome</keyword>
<sequence>VKNTAKAKEESVIDDSLSRIASCDEKIKSSAKPKEKYATNDSLSRTTSCDEKAGVVEVKVLANEMVDDESSSIGSERKEICDDKSDANEELIQYVLKQQTWFNDNNNNLLREFLKKTGSYTTKYKT</sequence>